<dbReference type="InterPro" id="IPR007325">
    <property type="entry name" value="KFase/CYL"/>
</dbReference>
<protein>
    <recommendedName>
        <fullName evidence="2">Cyclase family protein</fullName>
    </recommendedName>
</protein>
<evidence type="ECO:0000313" key="1">
    <source>
        <dbReference type="EMBL" id="SVC94697.1"/>
    </source>
</evidence>
<dbReference type="InterPro" id="IPR037175">
    <property type="entry name" value="KFase_sf"/>
</dbReference>
<proteinExistence type="predicted"/>
<dbReference type="SUPFAM" id="SSF102198">
    <property type="entry name" value="Putative cyclase"/>
    <property type="match status" value="1"/>
</dbReference>
<dbReference type="GO" id="GO:0019441">
    <property type="term" value="P:L-tryptophan catabolic process to kynurenine"/>
    <property type="evidence" value="ECO:0007669"/>
    <property type="project" value="InterPro"/>
</dbReference>
<organism evidence="1">
    <name type="scientific">marine metagenome</name>
    <dbReference type="NCBI Taxonomy" id="408172"/>
    <lineage>
        <taxon>unclassified sequences</taxon>
        <taxon>metagenomes</taxon>
        <taxon>ecological metagenomes</taxon>
    </lineage>
</organism>
<name>A0A382RC22_9ZZZZ</name>
<gene>
    <name evidence="1" type="ORF">METZ01_LOCUS347551</name>
</gene>
<evidence type="ECO:0008006" key="2">
    <source>
        <dbReference type="Google" id="ProtNLM"/>
    </source>
</evidence>
<dbReference type="EMBL" id="UINC01120295">
    <property type="protein sequence ID" value="SVC94697.1"/>
    <property type="molecule type" value="Genomic_DNA"/>
</dbReference>
<dbReference type="PANTHER" id="PTHR34861:SF10">
    <property type="entry name" value="CYCLASE"/>
    <property type="match status" value="1"/>
</dbReference>
<sequence>DDKYKQLLYHMETTPEKMTVTNRSASEYIGMVPHGFVITHVDALSHIFLGDKMYNGWPAHRTLTRGGAMVESIDLLKNGVITRGILLDFPTLKGIPYMKPGEAIYPEDLDEAEKRFHVKVEAGDALFVRTGNWERREANGPENPHEVGSAGLQAACLPWIHGRDIALLGGDMASDVIPSGYPKIPMPIHQVTVPVRGCWMIDNCNLQDLADVCKQENRYEFLVMISPLRMATGTGAPANPIAIF</sequence>
<accession>A0A382RC22</accession>
<feature type="non-terminal residue" evidence="1">
    <location>
        <position position="1"/>
    </location>
</feature>
<reference evidence="1" key="1">
    <citation type="submission" date="2018-05" db="EMBL/GenBank/DDBJ databases">
        <authorList>
            <person name="Lanie J.A."/>
            <person name="Ng W.-L."/>
            <person name="Kazmierczak K.M."/>
            <person name="Andrzejewski T.M."/>
            <person name="Davidsen T.M."/>
            <person name="Wayne K.J."/>
            <person name="Tettelin H."/>
            <person name="Glass J.I."/>
            <person name="Rusch D."/>
            <person name="Podicherti R."/>
            <person name="Tsui H.-C.T."/>
            <person name="Winkler M.E."/>
        </authorList>
    </citation>
    <scope>NUCLEOTIDE SEQUENCE</scope>
</reference>
<dbReference type="PANTHER" id="PTHR34861">
    <property type="match status" value="1"/>
</dbReference>
<dbReference type="Pfam" id="PF04199">
    <property type="entry name" value="Cyclase"/>
    <property type="match status" value="1"/>
</dbReference>
<dbReference type="Gene3D" id="3.50.30.50">
    <property type="entry name" value="Putative cyclase"/>
    <property type="match status" value="1"/>
</dbReference>
<dbReference type="AlphaFoldDB" id="A0A382RC22"/>
<dbReference type="GO" id="GO:0004061">
    <property type="term" value="F:arylformamidase activity"/>
    <property type="evidence" value="ECO:0007669"/>
    <property type="project" value="InterPro"/>
</dbReference>